<dbReference type="EMBL" id="FPAG01000001">
    <property type="protein sequence ID" value="SFS34203.1"/>
    <property type="molecule type" value="Genomic_DNA"/>
</dbReference>
<feature type="transmembrane region" description="Helical" evidence="1">
    <location>
        <begin position="33"/>
        <end position="51"/>
    </location>
</feature>
<reference evidence="2 3" key="1">
    <citation type="submission" date="2016-10" db="EMBL/GenBank/DDBJ databases">
        <authorList>
            <person name="de Groot N.N."/>
        </authorList>
    </citation>
    <scope>NUCLEOTIDE SEQUENCE [LARGE SCALE GENOMIC DNA]</scope>
    <source>
        <strain evidence="2 3">CGMCC 1.6114</strain>
    </source>
</reference>
<accession>A0A1I6P217</accession>
<name>A0A1I6P217_9FLAO</name>
<evidence type="ECO:0000313" key="3">
    <source>
        <dbReference type="Proteomes" id="UP000183209"/>
    </source>
</evidence>
<sequence>MRKGIAQLILTTSIIFFILNLFTYDRNDSNLGFWLRFLTFTLLIISMILRLKKKSHIPQK</sequence>
<organism evidence="2 3">
    <name type="scientific">Zhouia amylolytica</name>
    <dbReference type="NCBI Taxonomy" id="376730"/>
    <lineage>
        <taxon>Bacteria</taxon>
        <taxon>Pseudomonadati</taxon>
        <taxon>Bacteroidota</taxon>
        <taxon>Flavobacteriia</taxon>
        <taxon>Flavobacteriales</taxon>
        <taxon>Flavobacteriaceae</taxon>
        <taxon>Zhouia</taxon>
    </lineage>
</organism>
<keyword evidence="1" id="KW-0472">Membrane</keyword>
<proteinExistence type="predicted"/>
<protein>
    <submittedName>
        <fullName evidence="2">Uncharacterized protein</fullName>
    </submittedName>
</protein>
<keyword evidence="1" id="KW-0812">Transmembrane</keyword>
<evidence type="ECO:0000313" key="2">
    <source>
        <dbReference type="EMBL" id="SFS34203.1"/>
    </source>
</evidence>
<dbReference type="AlphaFoldDB" id="A0A1I6P217"/>
<keyword evidence="1" id="KW-1133">Transmembrane helix</keyword>
<dbReference type="Proteomes" id="UP000183209">
    <property type="component" value="Unassembled WGS sequence"/>
</dbReference>
<gene>
    <name evidence="2" type="ORF">SAMN04487906_0074</name>
</gene>
<evidence type="ECO:0000256" key="1">
    <source>
        <dbReference type="SAM" id="Phobius"/>
    </source>
</evidence>